<sequence length="1727" mass="174829">MQRVIWAGLASLAVSVLGMEAEAQVVPDATLGADSSRVRRAAVRGRAADLIEGGAARDRNLFHSFQEFGIREGDAAYFANPARIENIFGRVTGNNPSNILGTLGVDGAANLFLMNPNGILFGSNASLDVQGSFVGTTANAIQFGEQGFFSAGDGVAPGVLTVNPSAFFFNQVNPSGSIINQSATPNSINPQFVDGLRVSDGQSLLLLGNEIRLQQGKLFASSGHVELGAVAEGVVGITVDGNRLDLNFPTDLRLGSIDASGSIIDASGIQSVSTSGGEIEIQGSQVTLTNSSILSNGFGSQNNGNIALRANQLNLTNSSIATNTSATAGGGGIRFQGGGISMLNGSRLVAETNGQGSAGNITISTDSIEISGTLGNRDTRTRIASETSGVGNSGNITVSTRQLNISEGAIISTSTEPNSQGQGGILTISALDTVNLSGVSDDGTRAALAAETRSSGSGGSINVNTRQLTIQDGAIISINAIEGTSGSASNLTINSTESVRLSGTSAGGSRAAISAQTGGSGSGGSILINTPQLIVQNGGIISVNAIQGSSGQSGNLTINASELVQLSGVSLNRERAALSAETGGSGQGGDINIQTRNFIVENGGIASANAIRGSSGRGGNIVITASESVRLSGISQSIQQPSTLTARTQGTGQAGNIQVLTEQFIIQDGATISIRVQPEASGNGGNLTIFTGSLSLLNGAGIRADTAGQGSASNILIKARDRISLDGTSTVISSTVEPGAVGQGGNIQIFTDTLSLASGAQLQASTVGEGNAGSVIINATDSVSLDDAAILSTVEQGGIGAGGNIDLTSRSLTLTDGAQLLASTFGQGNAGRIIINATDSVSLDGRSGTFTGGIFSTVEQGGIGAGGNIDLTSRSLTLTDGAQLQASTRGQGDAGRIIINATNSVFLDGVDRRNGRSSAIATSAEATATGRGNSVQIATPTLRLINGAVINAGTANSQPGGNITINANTLEATSGGQLITSTLSSGKAGDITLNVRDNITFSGRDLTFNDRLTTFGRDVTANEGNGESGLFANTRPNSTGNGGTITLNANTLNLLDGAQITAFTAGTGNPGNIQIRDTDTINLNNSTISTTINSGAALSNPNSNLGNIDIQARSLALNNNAQITASTSGQGNAGNIFVRDAESITLDNNSTISTAVNADAIGQGGSITLGTDTLALGNRSNITSSTSGTGSTGRITINASDRTTLADNSSITSTVNSTATGDSQQITLNTPNLSLSDSQISASTAGTGDAGNISVQGAETISLNNSSISTAVETPQTRGDGGNLEIQTGELTLNHSRISSSTAGIGDTGNITINASDRINLRNRSRITNRVQQGATGNSQTIRLNTPQLSLRGNSRLSAATNGIGQAGNVIVQNADSIFLGNSTISTQIGANGIVPRPANQPNRSQPADQRSNILLDTNSLTLNNGARITANTANRGDAGNITVRNAETISLNQSTISSAVGENASGQGGNIQLNTSSLNLDNARISARTQAQGRGGDIVVNAEDTIQTTDSDIETFSDSSSSGDINLSAAQIRLRGDSDIRTQVNQGEGSGGNITLSADAIVAFDDSDIVTRAPEGQGGNIRFDTPAFFGEAYIPDTRAAENNQVEVDASGVRSGVVTAPDVSFIQNSLADLPTSAINTDQLLANSCIARTETGGTFLITGTGGLPAAPGNDAASAYPTGEVRAIPTEEAPTDWQPGDPIVEPQGVYRLPDGRLVMSRDCFDQQAK</sequence>
<dbReference type="EMBL" id="CP053586">
    <property type="protein sequence ID" value="WNZ26253.1"/>
    <property type="molecule type" value="Genomic_DNA"/>
</dbReference>
<dbReference type="Gene3D" id="2.160.20.10">
    <property type="entry name" value="Single-stranded right-handed beta-helix, Pectin lyase-like"/>
    <property type="match status" value="5"/>
</dbReference>
<dbReference type="InterPro" id="IPR008638">
    <property type="entry name" value="FhaB/CdiA-like_TPS"/>
</dbReference>
<protein>
    <submittedName>
        <fullName evidence="2">Filamentous hemagglutinin N-terminal domain-containing protein</fullName>
    </submittedName>
</protein>
<dbReference type="Pfam" id="PF05860">
    <property type="entry name" value="TPS"/>
    <property type="match status" value="1"/>
</dbReference>
<organism evidence="2">
    <name type="scientific">Leptolyngbya sp. NK1-12</name>
    <dbReference type="NCBI Taxonomy" id="2547451"/>
    <lineage>
        <taxon>Bacteria</taxon>
        <taxon>Bacillati</taxon>
        <taxon>Cyanobacteriota</taxon>
        <taxon>Cyanophyceae</taxon>
        <taxon>Leptolyngbyales</taxon>
        <taxon>Leptolyngbyaceae</taxon>
        <taxon>Leptolyngbya group</taxon>
        <taxon>Leptolyngbya</taxon>
    </lineage>
</organism>
<feature type="domain" description="Filamentous haemagglutinin FhaB/tRNA nuclease CdiA-like TPS" evidence="1">
    <location>
        <begin position="47"/>
        <end position="144"/>
    </location>
</feature>
<dbReference type="InterPro" id="IPR012334">
    <property type="entry name" value="Pectin_lyas_fold"/>
</dbReference>
<proteinExistence type="predicted"/>
<dbReference type="RefSeq" id="WP_316432493.1">
    <property type="nucleotide sequence ID" value="NZ_CP053586.1"/>
</dbReference>
<dbReference type="SMART" id="SM00912">
    <property type="entry name" value="Haemagg_act"/>
    <property type="match status" value="1"/>
</dbReference>
<dbReference type="NCBIfam" id="TIGR01901">
    <property type="entry name" value="adhes_NPXG"/>
    <property type="match status" value="1"/>
</dbReference>
<evidence type="ECO:0000313" key="2">
    <source>
        <dbReference type="EMBL" id="WNZ26253.1"/>
    </source>
</evidence>
<gene>
    <name evidence="2" type="ORF">HJG54_27820</name>
</gene>
<accession>A0AA97AS02</accession>
<evidence type="ECO:0000259" key="1">
    <source>
        <dbReference type="SMART" id="SM00912"/>
    </source>
</evidence>
<name>A0AA97AS02_9CYAN</name>
<dbReference type="InterPro" id="IPR011050">
    <property type="entry name" value="Pectin_lyase_fold/virulence"/>
</dbReference>
<reference evidence="2" key="1">
    <citation type="submission" date="2020-05" db="EMBL/GenBank/DDBJ databases">
        <authorList>
            <person name="Zhu T."/>
            <person name="Keshari N."/>
            <person name="Lu X."/>
        </authorList>
    </citation>
    <scope>NUCLEOTIDE SEQUENCE</scope>
    <source>
        <strain evidence="2">NK1-12</strain>
    </source>
</reference>
<dbReference type="SUPFAM" id="SSF51126">
    <property type="entry name" value="Pectin lyase-like"/>
    <property type="match status" value="9"/>
</dbReference>